<dbReference type="GO" id="GO:0008049">
    <property type="term" value="P:male courtship behavior"/>
    <property type="evidence" value="ECO:0007669"/>
    <property type="project" value="TreeGrafter"/>
</dbReference>
<evidence type="ECO:0000313" key="10">
    <source>
        <dbReference type="Proteomes" id="UP000719412"/>
    </source>
</evidence>
<organism evidence="9 10">
    <name type="scientific">Tenebrio molitor</name>
    <name type="common">Yellow mealworm beetle</name>
    <dbReference type="NCBI Taxonomy" id="7067"/>
    <lineage>
        <taxon>Eukaryota</taxon>
        <taxon>Metazoa</taxon>
        <taxon>Ecdysozoa</taxon>
        <taxon>Arthropoda</taxon>
        <taxon>Hexapoda</taxon>
        <taxon>Insecta</taxon>
        <taxon>Pterygota</taxon>
        <taxon>Neoptera</taxon>
        <taxon>Endopterygota</taxon>
        <taxon>Coleoptera</taxon>
        <taxon>Polyphaga</taxon>
        <taxon>Cucujiformia</taxon>
        <taxon>Tenebrionidae</taxon>
        <taxon>Tenebrio</taxon>
    </lineage>
</organism>
<feature type="transmembrane region" description="Helical" evidence="8">
    <location>
        <begin position="348"/>
        <end position="375"/>
    </location>
</feature>
<reference evidence="9" key="2">
    <citation type="submission" date="2021-08" db="EMBL/GenBank/DDBJ databases">
        <authorList>
            <person name="Eriksson T."/>
        </authorList>
    </citation>
    <scope>NUCLEOTIDE SEQUENCE</scope>
    <source>
        <strain evidence="9">Stoneville</strain>
        <tissue evidence="9">Whole head</tissue>
    </source>
</reference>
<evidence type="ECO:0000256" key="4">
    <source>
        <dbReference type="ARBA" id="ARBA00022989"/>
    </source>
</evidence>
<dbReference type="InterPro" id="IPR013604">
    <property type="entry name" value="7TM_chemorcpt"/>
</dbReference>
<gene>
    <name evidence="9" type="ORF">GEV33_008146</name>
</gene>
<comment type="subcellular location">
    <subcellularLocation>
        <location evidence="1 8">Cell membrane</location>
        <topology evidence="1 8">Multi-pass membrane protein</topology>
    </subcellularLocation>
</comment>
<dbReference type="GO" id="GO:0005886">
    <property type="term" value="C:plasma membrane"/>
    <property type="evidence" value="ECO:0007669"/>
    <property type="project" value="UniProtKB-SubCell"/>
</dbReference>
<dbReference type="PANTHER" id="PTHR21143">
    <property type="entry name" value="INVERTEBRATE GUSTATORY RECEPTOR"/>
    <property type="match status" value="1"/>
</dbReference>
<evidence type="ECO:0000256" key="2">
    <source>
        <dbReference type="ARBA" id="ARBA00022475"/>
    </source>
</evidence>
<proteinExistence type="inferred from homology"/>
<keyword evidence="2 8" id="KW-1003">Cell membrane</keyword>
<dbReference type="GO" id="GO:0050909">
    <property type="term" value="P:sensory perception of taste"/>
    <property type="evidence" value="ECO:0007669"/>
    <property type="project" value="InterPro"/>
</dbReference>
<dbReference type="AlphaFoldDB" id="A0A8J6HHW3"/>
<dbReference type="GO" id="GO:0007165">
    <property type="term" value="P:signal transduction"/>
    <property type="evidence" value="ECO:0007669"/>
    <property type="project" value="UniProtKB-KW"/>
</dbReference>
<keyword evidence="4 8" id="KW-1133">Transmembrane helix</keyword>
<dbReference type="Proteomes" id="UP000719412">
    <property type="component" value="Unassembled WGS sequence"/>
</dbReference>
<feature type="transmembrane region" description="Helical" evidence="8">
    <location>
        <begin position="234"/>
        <end position="256"/>
    </location>
</feature>
<dbReference type="GO" id="GO:0007635">
    <property type="term" value="P:chemosensory behavior"/>
    <property type="evidence" value="ECO:0007669"/>
    <property type="project" value="TreeGrafter"/>
</dbReference>
<evidence type="ECO:0000313" key="9">
    <source>
        <dbReference type="EMBL" id="KAH0814647.1"/>
    </source>
</evidence>
<feature type="transmembrane region" description="Helical" evidence="8">
    <location>
        <begin position="136"/>
        <end position="156"/>
    </location>
</feature>
<dbReference type="GO" id="GO:0030425">
    <property type="term" value="C:dendrite"/>
    <property type="evidence" value="ECO:0007669"/>
    <property type="project" value="TreeGrafter"/>
</dbReference>
<dbReference type="EMBL" id="JABDTM020024071">
    <property type="protein sequence ID" value="KAH0814647.1"/>
    <property type="molecule type" value="Genomic_DNA"/>
</dbReference>
<keyword evidence="6 8" id="KW-0675">Receptor</keyword>
<evidence type="ECO:0000256" key="8">
    <source>
        <dbReference type="RuleBase" id="RU363108"/>
    </source>
</evidence>
<evidence type="ECO:0000256" key="1">
    <source>
        <dbReference type="ARBA" id="ARBA00004651"/>
    </source>
</evidence>
<keyword evidence="7 8" id="KW-0807">Transducer</keyword>
<comment type="caution">
    <text evidence="9">The sequence shown here is derived from an EMBL/GenBank/DDBJ whole genome shotgun (WGS) entry which is preliminary data.</text>
</comment>
<dbReference type="GO" id="GO:0030424">
    <property type="term" value="C:axon"/>
    <property type="evidence" value="ECO:0007669"/>
    <property type="project" value="TreeGrafter"/>
</dbReference>
<evidence type="ECO:0000256" key="5">
    <source>
        <dbReference type="ARBA" id="ARBA00023136"/>
    </source>
</evidence>
<evidence type="ECO:0000256" key="7">
    <source>
        <dbReference type="ARBA" id="ARBA00023224"/>
    </source>
</evidence>
<keyword evidence="3 8" id="KW-0812">Transmembrane</keyword>
<keyword evidence="5 8" id="KW-0472">Membrane</keyword>
<comment type="function">
    <text evidence="8">Gustatory receptor which mediates acceptance or avoidance behavior, depending on its substrates.</text>
</comment>
<name>A0A8J6HHW3_TENMO</name>
<sequence>MSSSRIPQTMISADSSEKELPRTKVKSIESPCKYIFWGKIVTWKTMWDTLFSSLSRGDNNCNFFPLRKNKEGPLGKARSRKMSMLGSPSIGSSAVKTNNHYAFEKIFKPVYFLGAVLGMSPYNVTDGELVLSKLKATLSMTLVVFNVVLTVLYFQSFADNFDIDFAKADTIKFLTIFRDLGGTTIMAITLMFSYVNSKHMLREVGLIYQVDSELMKLNFENDLEESERKIKKQLAILLVVLNFVFNVVGEVGSAMVRTNHRILYLLVNIYPRLVITLLNLTLYSIFTVIQTRFEMINVAIYQKVVKSNVVRKYPNELDFSDQITQLVSIHKILVTVSRNINSIFSFQILLCITVNFVLLIGDLHTSMYIIFFRIFTKHYKIVLDMIKNCITYGFDLFYLARRTSELCNEANRTKVVLLGIKIDVDKENERNTVIVSALKLIQNKLEITACRLFNIDNALLFSICGAASSYLFIMLQLDIGNRGQSNSTTTESSYATVL</sequence>
<dbReference type="Pfam" id="PF08395">
    <property type="entry name" value="7tm_7"/>
    <property type="match status" value="1"/>
</dbReference>
<dbReference type="GO" id="GO:0043025">
    <property type="term" value="C:neuronal cell body"/>
    <property type="evidence" value="ECO:0007669"/>
    <property type="project" value="TreeGrafter"/>
</dbReference>
<reference evidence="9" key="1">
    <citation type="journal article" date="2020" name="J Insects Food Feed">
        <title>The yellow mealworm (Tenebrio molitor) genome: a resource for the emerging insects as food and feed industry.</title>
        <authorList>
            <person name="Eriksson T."/>
            <person name="Andere A."/>
            <person name="Kelstrup H."/>
            <person name="Emery V."/>
            <person name="Picard C."/>
        </authorList>
    </citation>
    <scope>NUCLEOTIDE SEQUENCE</scope>
    <source>
        <strain evidence="9">Stoneville</strain>
        <tissue evidence="9">Whole head</tissue>
    </source>
</reference>
<feature type="transmembrane region" description="Helical" evidence="8">
    <location>
        <begin position="176"/>
        <end position="195"/>
    </location>
</feature>
<comment type="caution">
    <text evidence="8">Lacks conserved residue(s) required for the propagation of feature annotation.</text>
</comment>
<accession>A0A8J6HHW3</accession>
<dbReference type="PANTHER" id="PTHR21143:SF104">
    <property type="entry name" value="GUSTATORY RECEPTOR 8A-RELATED"/>
    <property type="match status" value="1"/>
</dbReference>
<evidence type="ECO:0000256" key="6">
    <source>
        <dbReference type="ARBA" id="ARBA00023170"/>
    </source>
</evidence>
<feature type="transmembrane region" description="Helical" evidence="8">
    <location>
        <begin position="458"/>
        <end position="477"/>
    </location>
</feature>
<feature type="transmembrane region" description="Helical" evidence="8">
    <location>
        <begin position="262"/>
        <end position="286"/>
    </location>
</feature>
<protein>
    <recommendedName>
        <fullName evidence="8">Gustatory receptor</fullName>
    </recommendedName>
</protein>
<keyword evidence="10" id="KW-1185">Reference proteome</keyword>
<comment type="similarity">
    <text evidence="8">Belongs to the insect chemoreceptor superfamily. Gustatory receptor (GR) family.</text>
</comment>
<evidence type="ECO:0000256" key="3">
    <source>
        <dbReference type="ARBA" id="ARBA00022692"/>
    </source>
</evidence>